<comment type="caution">
    <text evidence="12">The sequence shown here is derived from an EMBL/GenBank/DDBJ whole genome shotgun (WGS) entry which is preliminary data.</text>
</comment>
<dbReference type="EMBL" id="WNYA01000473">
    <property type="protein sequence ID" value="KAG8548211.1"/>
    <property type="molecule type" value="Genomic_DNA"/>
</dbReference>
<accession>A0AAV6ZNM9</accession>
<keyword evidence="13" id="KW-1185">Reference proteome</keyword>
<dbReference type="SMART" id="SM00209">
    <property type="entry name" value="TSP1"/>
    <property type="match status" value="4"/>
</dbReference>
<dbReference type="InterPro" id="IPR044004">
    <property type="entry name" value="TSP1_spondin_dom"/>
</dbReference>
<evidence type="ECO:0000313" key="13">
    <source>
        <dbReference type="Proteomes" id="UP000824782"/>
    </source>
</evidence>
<evidence type="ECO:0000259" key="10">
    <source>
        <dbReference type="Pfam" id="PF19028"/>
    </source>
</evidence>
<gene>
    <name evidence="12" type="ORF">GDO81_026154</name>
</gene>
<evidence type="ECO:0000256" key="8">
    <source>
        <dbReference type="ARBA" id="ARBA00023180"/>
    </source>
</evidence>
<comment type="subcellular location">
    <subcellularLocation>
        <location evidence="1">Membrane</location>
        <topology evidence="1">Single-pass type I membrane protein</topology>
    </subcellularLocation>
</comment>
<protein>
    <submittedName>
        <fullName evidence="12">Uncharacterized protein</fullName>
    </submittedName>
</protein>
<proteinExistence type="predicted"/>
<feature type="domain" description="Spondin-like TSP1" evidence="10">
    <location>
        <begin position="388"/>
        <end position="447"/>
    </location>
</feature>
<evidence type="ECO:0000256" key="6">
    <source>
        <dbReference type="ARBA" id="ARBA00023136"/>
    </source>
</evidence>
<evidence type="ECO:0000259" key="11">
    <source>
        <dbReference type="Pfam" id="PF23308"/>
    </source>
</evidence>
<evidence type="ECO:0000256" key="4">
    <source>
        <dbReference type="ARBA" id="ARBA00022737"/>
    </source>
</evidence>
<dbReference type="SUPFAM" id="SSF82895">
    <property type="entry name" value="TSP-1 type 1 repeat"/>
    <property type="match status" value="1"/>
</dbReference>
<dbReference type="GO" id="GO:0030036">
    <property type="term" value="P:actin cytoskeleton organization"/>
    <property type="evidence" value="ECO:0007669"/>
    <property type="project" value="TreeGrafter"/>
</dbReference>
<reference evidence="12" key="1">
    <citation type="thesis" date="2020" institute="ProQuest LLC" country="789 East Eisenhower Parkway, Ann Arbor, MI, USA">
        <title>Comparative Genomics and Chromosome Evolution.</title>
        <authorList>
            <person name="Mudd A.B."/>
        </authorList>
    </citation>
    <scope>NUCLEOTIDE SEQUENCE</scope>
    <source>
        <strain evidence="12">237g6f4</strain>
        <tissue evidence="12">Blood</tissue>
    </source>
</reference>
<evidence type="ECO:0000256" key="9">
    <source>
        <dbReference type="SAM" id="Phobius"/>
    </source>
</evidence>
<keyword evidence="8" id="KW-0325">Glycoprotein</keyword>
<evidence type="ECO:0000256" key="1">
    <source>
        <dbReference type="ARBA" id="ARBA00004479"/>
    </source>
</evidence>
<dbReference type="FunFam" id="2.20.100.10:FF:000018">
    <property type="entry name" value="Thrombospondin type 1 domain containing 7A"/>
    <property type="match status" value="1"/>
</dbReference>
<dbReference type="PROSITE" id="PS50092">
    <property type="entry name" value="TSP1"/>
    <property type="match status" value="2"/>
</dbReference>
<organism evidence="12 13">
    <name type="scientific">Engystomops pustulosus</name>
    <name type="common">Tungara frog</name>
    <name type="synonym">Physalaemus pustulosus</name>
    <dbReference type="NCBI Taxonomy" id="76066"/>
    <lineage>
        <taxon>Eukaryota</taxon>
        <taxon>Metazoa</taxon>
        <taxon>Chordata</taxon>
        <taxon>Craniata</taxon>
        <taxon>Vertebrata</taxon>
        <taxon>Euteleostomi</taxon>
        <taxon>Amphibia</taxon>
        <taxon>Batrachia</taxon>
        <taxon>Anura</taxon>
        <taxon>Neobatrachia</taxon>
        <taxon>Hyloidea</taxon>
        <taxon>Leptodactylidae</taxon>
        <taxon>Leiuperinae</taxon>
        <taxon>Engystomops</taxon>
    </lineage>
</organism>
<evidence type="ECO:0000313" key="12">
    <source>
        <dbReference type="EMBL" id="KAG8548211.1"/>
    </source>
</evidence>
<dbReference type="Pfam" id="PF23308">
    <property type="entry name" value="TSP1_TSH7A-B_C"/>
    <property type="match status" value="1"/>
</dbReference>
<keyword evidence="4" id="KW-0677">Repeat</keyword>
<dbReference type="Pfam" id="PF19028">
    <property type="entry name" value="TSP1_spondin"/>
    <property type="match status" value="1"/>
</dbReference>
<evidence type="ECO:0000256" key="7">
    <source>
        <dbReference type="ARBA" id="ARBA00023157"/>
    </source>
</evidence>
<dbReference type="InterPro" id="IPR056991">
    <property type="entry name" value="TSP1_TSH7A-B_C"/>
</dbReference>
<evidence type="ECO:0000256" key="5">
    <source>
        <dbReference type="ARBA" id="ARBA00022989"/>
    </source>
</evidence>
<dbReference type="Proteomes" id="UP000824782">
    <property type="component" value="Unassembled WGS sequence"/>
</dbReference>
<keyword evidence="5 9" id="KW-1133">Transmembrane helix</keyword>
<feature type="transmembrane region" description="Helical" evidence="9">
    <location>
        <begin position="578"/>
        <end position="602"/>
    </location>
</feature>
<keyword evidence="7" id="KW-1015">Disulfide bond</keyword>
<keyword evidence="3" id="KW-0732">Signal</keyword>
<feature type="domain" description="Thrombospondin type-1" evidence="11">
    <location>
        <begin position="492"/>
        <end position="531"/>
    </location>
</feature>
<dbReference type="AlphaFoldDB" id="A0AAV6ZNM9"/>
<dbReference type="PANTHER" id="PTHR11311">
    <property type="entry name" value="SPONDIN"/>
    <property type="match status" value="1"/>
</dbReference>
<name>A0AAV6ZNM9_ENGPU</name>
<keyword evidence="2 9" id="KW-0812">Transmembrane</keyword>
<dbReference type="PANTHER" id="PTHR11311:SF7">
    <property type="entry name" value="THROMBOSPONDIN TYPE-1 DOMAIN-CONTAINING PROTEIN 7B"/>
    <property type="match status" value="1"/>
</dbReference>
<dbReference type="InterPro" id="IPR036383">
    <property type="entry name" value="TSP1_rpt_sf"/>
</dbReference>
<dbReference type="GO" id="GO:0005886">
    <property type="term" value="C:plasma membrane"/>
    <property type="evidence" value="ECO:0007669"/>
    <property type="project" value="TreeGrafter"/>
</dbReference>
<evidence type="ECO:0000256" key="3">
    <source>
        <dbReference type="ARBA" id="ARBA00022729"/>
    </source>
</evidence>
<sequence length="628" mass="71097">MTDSLCPARIMDAERSRHLTNYAEICVNVSENVEDTYVNDTHCQHLEAPATRQDCAISCPGECVMSNWGQWSQCTKIQVLVDDLHSNRREACLLVGEGGTTATPTIRPKYYRNDLTMVYEALPCYNECNQYWWVTEPWSACKLHSEEKTDNCGAGIQIRRMCECFRNAEDTYVNDTHCQNWKPLQPDRTAPYPALGMRSCDTNSTRSRTRFPLRIPTNGKTCPEDSETEPCVLNSNCFHYQYNVTEWSACQLSEKAVCGEGIKTRLLDCTRSDGKSVKMSFCEQQMRSRHIKMHAEGEGRPCPTQLTQYRSCAVNPCYSWNFGQWSTCRVEVWRVCGEGLKTRNLTCLVHDASPTAVKIQVDPKFCGQLPNEENVRSLPCYVPCPGDCHLTEWSQWSSCQVACIDGRAFEAIGRQSRSRTFIVQSPENQENCPKPVIETRPCTGGRCFRYSWKMSPWMDNKRTVWCQRSDGANVTGGCSMNSRPAAVQQCDPPCRKPFSYCMQSGVCGCESGYTQIMRSSGVLDYCLKVPGTESKKADVKTYVPKSKPINSKLPEIFSWSIQLFDQGKYGANNGRVSLWVYVVCAGSFLILVFLIIISYLVCRKPPEPKTVFPQQKPLTLAYDGDFDM</sequence>
<dbReference type="InterPro" id="IPR000884">
    <property type="entry name" value="TSP1_rpt"/>
</dbReference>
<evidence type="ECO:0000256" key="2">
    <source>
        <dbReference type="ARBA" id="ARBA00022692"/>
    </source>
</evidence>
<dbReference type="InterPro" id="IPR051418">
    <property type="entry name" value="Spondin/Thrombospondin_T1"/>
</dbReference>
<keyword evidence="6 9" id="KW-0472">Membrane</keyword>
<dbReference type="Gene3D" id="2.20.100.10">
    <property type="entry name" value="Thrombospondin type-1 (TSP1) repeat"/>
    <property type="match status" value="1"/>
</dbReference>